<accession>A0A939ILS4</accession>
<name>A0A939ILS4_9GAMM</name>
<reference evidence="1" key="1">
    <citation type="submission" date="2021-02" db="EMBL/GenBank/DDBJ databases">
        <title>PHA producing bacteria isolated from coastal sediment in Guangdong, Shenzhen.</title>
        <authorList>
            <person name="Zheng W."/>
            <person name="Yu S."/>
            <person name="Huang Y."/>
        </authorList>
    </citation>
    <scope>NUCLEOTIDE SEQUENCE</scope>
    <source>
        <strain evidence="1">TN14-10</strain>
    </source>
</reference>
<comment type="caution">
    <text evidence="1">The sequence shown here is derived from an EMBL/GenBank/DDBJ whole genome shotgun (WGS) entry which is preliminary data.</text>
</comment>
<protein>
    <submittedName>
        <fullName evidence="1">Uncharacterized protein</fullName>
    </submittedName>
</protein>
<gene>
    <name evidence="1" type="ORF">JYP50_18965</name>
</gene>
<keyword evidence="2" id="KW-1185">Reference proteome</keyword>
<dbReference type="AlphaFoldDB" id="A0A939ILS4"/>
<evidence type="ECO:0000313" key="1">
    <source>
        <dbReference type="EMBL" id="MBN7798691.1"/>
    </source>
</evidence>
<dbReference type="EMBL" id="JAFKCZ010000017">
    <property type="protein sequence ID" value="MBN7798691.1"/>
    <property type="molecule type" value="Genomic_DNA"/>
</dbReference>
<dbReference type="Proteomes" id="UP000664303">
    <property type="component" value="Unassembled WGS sequence"/>
</dbReference>
<dbReference type="RefSeq" id="WP_206562138.1">
    <property type="nucleotide sequence ID" value="NZ_JAFKCZ010000017.1"/>
</dbReference>
<organism evidence="1 2">
    <name type="scientific">Parahaliea mediterranea</name>
    <dbReference type="NCBI Taxonomy" id="651086"/>
    <lineage>
        <taxon>Bacteria</taxon>
        <taxon>Pseudomonadati</taxon>
        <taxon>Pseudomonadota</taxon>
        <taxon>Gammaproteobacteria</taxon>
        <taxon>Cellvibrionales</taxon>
        <taxon>Halieaceae</taxon>
        <taxon>Parahaliea</taxon>
    </lineage>
</organism>
<proteinExistence type="predicted"/>
<evidence type="ECO:0000313" key="2">
    <source>
        <dbReference type="Proteomes" id="UP000664303"/>
    </source>
</evidence>
<sequence>MAPRWLFLVREGRVRREGRARCAAAEGEQNRMRGIAKTEARNVPIKKRFMRKITHFIF</sequence>